<sequence>MKKTYFSLITFITAAFFTFYPYNVSAAENAPAPDKFGINVSPAEITIQDKINTNGDTKHFEVTVTNPGTKEQTFKVIPERLIQPDITTFKLKPGQKQKIKFHFDLSNGYDSKTKKEKITFISSNEQNQTINANINVNFSINSNDTSPFKVIYLLFLLLLPAGYLFYRKKKKSN</sequence>
<feature type="signal peptide" evidence="2">
    <location>
        <begin position="1"/>
        <end position="26"/>
    </location>
</feature>
<dbReference type="InterPro" id="IPR013783">
    <property type="entry name" value="Ig-like_fold"/>
</dbReference>
<dbReference type="Proteomes" id="UP000076482">
    <property type="component" value="Unassembled WGS sequence"/>
</dbReference>
<evidence type="ECO:0000313" key="4">
    <source>
        <dbReference type="Proteomes" id="UP000076482"/>
    </source>
</evidence>
<keyword evidence="1" id="KW-0812">Transmembrane</keyword>
<dbReference type="Gene3D" id="2.60.40.10">
    <property type="entry name" value="Immunoglobulins"/>
    <property type="match status" value="1"/>
</dbReference>
<evidence type="ECO:0000256" key="1">
    <source>
        <dbReference type="SAM" id="Phobius"/>
    </source>
</evidence>
<comment type="caution">
    <text evidence="3">The sequence shown here is derived from an EMBL/GenBank/DDBJ whole genome shotgun (WGS) entry which is preliminary data.</text>
</comment>
<accession>A0A161SUT1</accession>
<keyword evidence="1" id="KW-0472">Membrane</keyword>
<protein>
    <submittedName>
        <fullName evidence="3">Uncharacterized protein</fullName>
    </submittedName>
</protein>
<keyword evidence="1" id="KW-1133">Transmembrane helix</keyword>
<name>A0A161SUT1_BACCE</name>
<proteinExistence type="predicted"/>
<feature type="chain" id="PRO_5007827550" evidence="2">
    <location>
        <begin position="27"/>
        <end position="173"/>
    </location>
</feature>
<reference evidence="3 4" key="1">
    <citation type="submission" date="2015-09" db="EMBL/GenBank/DDBJ databases">
        <title>Bacillus cereus food isolates.</title>
        <authorList>
            <person name="Boekhorst J."/>
        </authorList>
    </citation>
    <scope>NUCLEOTIDE SEQUENCE [LARGE SCALE GENOMIC DNA]</scope>
    <source>
        <strain evidence="3 4">B4088</strain>
    </source>
</reference>
<gene>
    <name evidence="3" type="ORF">B4088_0346</name>
</gene>
<dbReference type="AlphaFoldDB" id="A0A161SUT1"/>
<feature type="transmembrane region" description="Helical" evidence="1">
    <location>
        <begin position="150"/>
        <end position="166"/>
    </location>
</feature>
<evidence type="ECO:0000313" key="3">
    <source>
        <dbReference type="EMBL" id="KZD71885.1"/>
    </source>
</evidence>
<dbReference type="EMBL" id="LJKE01000015">
    <property type="protein sequence ID" value="KZD71885.1"/>
    <property type="molecule type" value="Genomic_DNA"/>
</dbReference>
<dbReference type="RefSeq" id="WP_063259583.1">
    <property type="nucleotide sequence ID" value="NZ_LJKE01000015.1"/>
</dbReference>
<evidence type="ECO:0000256" key="2">
    <source>
        <dbReference type="SAM" id="SignalP"/>
    </source>
</evidence>
<organism evidence="3 4">
    <name type="scientific">Bacillus cereus</name>
    <dbReference type="NCBI Taxonomy" id="1396"/>
    <lineage>
        <taxon>Bacteria</taxon>
        <taxon>Bacillati</taxon>
        <taxon>Bacillota</taxon>
        <taxon>Bacilli</taxon>
        <taxon>Bacillales</taxon>
        <taxon>Bacillaceae</taxon>
        <taxon>Bacillus</taxon>
        <taxon>Bacillus cereus group</taxon>
    </lineage>
</organism>
<dbReference type="PATRIC" id="fig|1396.535.peg.4091"/>
<keyword evidence="2" id="KW-0732">Signal</keyword>